<evidence type="ECO:0000313" key="3">
    <source>
        <dbReference type="Proteomes" id="UP000198939"/>
    </source>
</evidence>
<feature type="region of interest" description="Disordered" evidence="1">
    <location>
        <begin position="40"/>
        <end position="79"/>
    </location>
</feature>
<sequence length="79" mass="8632">MKATAGISMLIQALDFYTEAATARAAFAIAAHEAGLHILPDDGEKMQKKPRRARGFRNDEQRPRAGDGGKYASWRAGSR</sequence>
<gene>
    <name evidence="2" type="ORF">SAMN05216228_1012183</name>
</gene>
<reference evidence="2 3" key="1">
    <citation type="submission" date="2016-10" db="EMBL/GenBank/DDBJ databases">
        <authorList>
            <person name="Varghese N."/>
            <person name="Submissions S."/>
        </authorList>
    </citation>
    <scope>NUCLEOTIDE SEQUENCE [LARGE SCALE GENOMIC DNA]</scope>
    <source>
        <strain evidence="2 3">CGMCC 1.7071</strain>
    </source>
</reference>
<dbReference type="Proteomes" id="UP000198939">
    <property type="component" value="Unassembled WGS sequence"/>
</dbReference>
<dbReference type="EMBL" id="FOCV01000012">
    <property type="protein sequence ID" value="SEO16812.1"/>
    <property type="molecule type" value="Genomic_DNA"/>
</dbReference>
<evidence type="ECO:0000256" key="1">
    <source>
        <dbReference type="SAM" id="MobiDB-lite"/>
    </source>
</evidence>
<organism evidence="2 3">
    <name type="scientific">Rhizobium tibeticum</name>
    <dbReference type="NCBI Taxonomy" id="501024"/>
    <lineage>
        <taxon>Bacteria</taxon>
        <taxon>Pseudomonadati</taxon>
        <taxon>Pseudomonadota</taxon>
        <taxon>Alphaproteobacteria</taxon>
        <taxon>Hyphomicrobiales</taxon>
        <taxon>Rhizobiaceae</taxon>
        <taxon>Rhizobium/Agrobacterium group</taxon>
        <taxon>Rhizobium</taxon>
    </lineage>
</organism>
<keyword evidence="3" id="KW-1185">Reference proteome</keyword>
<feature type="compositionally biased region" description="Basic and acidic residues" evidence="1">
    <location>
        <begin position="56"/>
        <end position="67"/>
    </location>
</feature>
<proteinExistence type="predicted"/>
<accession>A0ABY1AMT2</accession>
<evidence type="ECO:0000313" key="2">
    <source>
        <dbReference type="EMBL" id="SEO16812.1"/>
    </source>
</evidence>
<protein>
    <submittedName>
        <fullName evidence="2">Uncharacterized protein</fullName>
    </submittedName>
</protein>
<comment type="caution">
    <text evidence="2">The sequence shown here is derived from an EMBL/GenBank/DDBJ whole genome shotgun (WGS) entry which is preliminary data.</text>
</comment>
<name>A0ABY1AMT2_9HYPH</name>